<dbReference type="RefSeq" id="XP_062677544.1">
    <property type="nucleotide sequence ID" value="XM_062829898.1"/>
</dbReference>
<dbReference type="Proteomes" id="UP001278500">
    <property type="component" value="Unassembled WGS sequence"/>
</dbReference>
<sequence length="82" mass="9057">MSVLSDFYPSDDEIDWLSDEISESRASDLAPVGASGLSEAKERMREAEELKSSVASLPHQQDIYNATTTSQYSRRSIGTRVS</sequence>
<reference evidence="2" key="2">
    <citation type="submission" date="2023-06" db="EMBL/GenBank/DDBJ databases">
        <authorList>
            <consortium name="Lawrence Berkeley National Laboratory"/>
            <person name="Haridas S."/>
            <person name="Hensen N."/>
            <person name="Bonometti L."/>
            <person name="Westerberg I."/>
            <person name="Brannstrom I.O."/>
            <person name="Guillou S."/>
            <person name="Cros-Aarteil S."/>
            <person name="Calhoun S."/>
            <person name="Kuo A."/>
            <person name="Mondo S."/>
            <person name="Pangilinan J."/>
            <person name="Riley R."/>
            <person name="Labutti K."/>
            <person name="Andreopoulos B."/>
            <person name="Lipzen A."/>
            <person name="Chen C."/>
            <person name="Yanf M."/>
            <person name="Daum C."/>
            <person name="Ng V."/>
            <person name="Clum A."/>
            <person name="Steindorff A."/>
            <person name="Ohm R."/>
            <person name="Martin F."/>
            <person name="Silar P."/>
            <person name="Natvig D."/>
            <person name="Lalanne C."/>
            <person name="Gautier V."/>
            <person name="Ament-Velasquez S.L."/>
            <person name="Kruys A."/>
            <person name="Hutchinson M.I."/>
            <person name="Powell A.J."/>
            <person name="Barry K."/>
            <person name="Miller A.N."/>
            <person name="Grigoriev I.V."/>
            <person name="Debuchy R."/>
            <person name="Gladieux P."/>
            <person name="Thoren M.H."/>
            <person name="Johannesson H."/>
        </authorList>
    </citation>
    <scope>NUCLEOTIDE SEQUENCE</scope>
    <source>
        <strain evidence="2">CBS 560.94</strain>
    </source>
</reference>
<gene>
    <name evidence="2" type="ORF">B0H65DRAFT_552586</name>
</gene>
<proteinExistence type="predicted"/>
<accession>A0AAE0J729</accession>
<keyword evidence="3" id="KW-1185">Reference proteome</keyword>
<dbReference type="EMBL" id="JAUEPP010000008">
    <property type="protein sequence ID" value="KAK3338093.1"/>
    <property type="molecule type" value="Genomic_DNA"/>
</dbReference>
<reference evidence="2" key="1">
    <citation type="journal article" date="2023" name="Mol. Phylogenet. Evol.">
        <title>Genome-scale phylogeny and comparative genomics of the fungal order Sordariales.</title>
        <authorList>
            <person name="Hensen N."/>
            <person name="Bonometti L."/>
            <person name="Westerberg I."/>
            <person name="Brannstrom I.O."/>
            <person name="Guillou S."/>
            <person name="Cros-Aarteil S."/>
            <person name="Calhoun S."/>
            <person name="Haridas S."/>
            <person name="Kuo A."/>
            <person name="Mondo S."/>
            <person name="Pangilinan J."/>
            <person name="Riley R."/>
            <person name="LaButti K."/>
            <person name="Andreopoulos B."/>
            <person name="Lipzen A."/>
            <person name="Chen C."/>
            <person name="Yan M."/>
            <person name="Daum C."/>
            <person name="Ng V."/>
            <person name="Clum A."/>
            <person name="Steindorff A."/>
            <person name="Ohm R.A."/>
            <person name="Martin F."/>
            <person name="Silar P."/>
            <person name="Natvig D.O."/>
            <person name="Lalanne C."/>
            <person name="Gautier V."/>
            <person name="Ament-Velasquez S.L."/>
            <person name="Kruys A."/>
            <person name="Hutchinson M.I."/>
            <person name="Powell A.J."/>
            <person name="Barry K."/>
            <person name="Miller A.N."/>
            <person name="Grigoriev I.V."/>
            <person name="Debuchy R."/>
            <person name="Gladieux P."/>
            <person name="Hiltunen Thoren M."/>
            <person name="Johannesson H."/>
        </authorList>
    </citation>
    <scope>NUCLEOTIDE SEQUENCE</scope>
    <source>
        <strain evidence="2">CBS 560.94</strain>
    </source>
</reference>
<evidence type="ECO:0000313" key="3">
    <source>
        <dbReference type="Proteomes" id="UP001278500"/>
    </source>
</evidence>
<evidence type="ECO:0000256" key="1">
    <source>
        <dbReference type="SAM" id="MobiDB-lite"/>
    </source>
</evidence>
<dbReference type="AlphaFoldDB" id="A0AAE0J729"/>
<name>A0AAE0J729_9PEZI</name>
<evidence type="ECO:0000313" key="2">
    <source>
        <dbReference type="EMBL" id="KAK3338093.1"/>
    </source>
</evidence>
<organism evidence="2 3">
    <name type="scientific">Neurospora tetraspora</name>
    <dbReference type="NCBI Taxonomy" id="94610"/>
    <lineage>
        <taxon>Eukaryota</taxon>
        <taxon>Fungi</taxon>
        <taxon>Dikarya</taxon>
        <taxon>Ascomycota</taxon>
        <taxon>Pezizomycotina</taxon>
        <taxon>Sordariomycetes</taxon>
        <taxon>Sordariomycetidae</taxon>
        <taxon>Sordariales</taxon>
        <taxon>Sordariaceae</taxon>
        <taxon>Neurospora</taxon>
    </lineage>
</organism>
<comment type="caution">
    <text evidence="2">The sequence shown here is derived from an EMBL/GenBank/DDBJ whole genome shotgun (WGS) entry which is preliminary data.</text>
</comment>
<protein>
    <submittedName>
        <fullName evidence="2">Uncharacterized protein</fullName>
    </submittedName>
</protein>
<dbReference type="GeneID" id="87867052"/>
<feature type="region of interest" description="Disordered" evidence="1">
    <location>
        <begin position="61"/>
        <end position="82"/>
    </location>
</feature>